<feature type="region of interest" description="Disordered" evidence="1">
    <location>
        <begin position="18"/>
        <end position="43"/>
    </location>
</feature>
<sequence length="220" mass="25248">MHRRSVMRWSSIRARLQLPKPPGRRGLSQKMEEARRQASKPDEQAAVRSRLDRFIARTPRFLQPTVRHIRHAPVSHIVAFIILHELTAIVPLFGLAGAFHYGHWLPPYFAGGAWVSEGVERFGRYFRKKGWISEADEVKVEEKAREGMAGRPESQKMSKWFNQGEGGTRLVIEFATAYAITKALLPVRLFVSVWASPWFARTAVIPFRNVTQSIFRSRKA</sequence>
<dbReference type="AlphaFoldDB" id="A0A0D1ZHN1"/>
<dbReference type="Proteomes" id="UP000053599">
    <property type="component" value="Unassembled WGS sequence"/>
</dbReference>
<feature type="transmembrane region" description="Helical" evidence="2">
    <location>
        <begin position="77"/>
        <end position="99"/>
    </location>
</feature>
<keyword evidence="2" id="KW-0472">Membrane</keyword>
<proteinExistence type="predicted"/>
<dbReference type="GO" id="GO:0005739">
    <property type="term" value="C:mitochondrion"/>
    <property type="evidence" value="ECO:0007669"/>
    <property type="project" value="TreeGrafter"/>
</dbReference>
<gene>
    <name evidence="3" type="ORF">PV11_01958</name>
</gene>
<keyword evidence="2" id="KW-1133">Transmembrane helix</keyword>
<dbReference type="PANTHER" id="PTHR28002">
    <property type="entry name" value="MIOREX COMPLEX COMPONENT 11"/>
    <property type="match status" value="1"/>
</dbReference>
<evidence type="ECO:0000313" key="3">
    <source>
        <dbReference type="EMBL" id="KIV86343.1"/>
    </source>
</evidence>
<evidence type="ECO:0000313" key="4">
    <source>
        <dbReference type="Proteomes" id="UP000053599"/>
    </source>
</evidence>
<dbReference type="EMBL" id="KN846951">
    <property type="protein sequence ID" value="KIV86343.1"/>
    <property type="molecule type" value="Genomic_DNA"/>
</dbReference>
<evidence type="ECO:0000256" key="2">
    <source>
        <dbReference type="SAM" id="Phobius"/>
    </source>
</evidence>
<protein>
    <submittedName>
        <fullName evidence="3">Uncharacterized protein</fullName>
    </submittedName>
</protein>
<keyword evidence="2" id="KW-0812">Transmembrane</keyword>
<dbReference type="HOGENOM" id="CLU_071379_3_0_1"/>
<name>A0A0D1ZHN1_9EURO</name>
<reference evidence="3 4" key="1">
    <citation type="submission" date="2015-01" db="EMBL/GenBank/DDBJ databases">
        <title>The Genome Sequence of Exophiala sideris CBS121828.</title>
        <authorList>
            <consortium name="The Broad Institute Genomics Platform"/>
            <person name="Cuomo C."/>
            <person name="de Hoog S."/>
            <person name="Gorbushina A."/>
            <person name="Stielow B."/>
            <person name="Teixiera M."/>
            <person name="Abouelleil A."/>
            <person name="Chapman S.B."/>
            <person name="Priest M."/>
            <person name="Young S.K."/>
            <person name="Wortman J."/>
            <person name="Nusbaum C."/>
            <person name="Birren B."/>
        </authorList>
    </citation>
    <scope>NUCLEOTIDE SEQUENCE [LARGE SCALE GENOMIC DNA]</scope>
    <source>
        <strain evidence="3 4">CBS 121828</strain>
    </source>
</reference>
<evidence type="ECO:0000256" key="1">
    <source>
        <dbReference type="SAM" id="MobiDB-lite"/>
    </source>
</evidence>
<dbReference type="Pfam" id="PF10306">
    <property type="entry name" value="FLILHELTA"/>
    <property type="match status" value="1"/>
</dbReference>
<dbReference type="PANTHER" id="PTHR28002:SF1">
    <property type="entry name" value="MIOREX COMPLEX COMPONENT 11"/>
    <property type="match status" value="1"/>
</dbReference>
<dbReference type="InterPro" id="IPR018811">
    <property type="entry name" value="MRX11"/>
</dbReference>
<dbReference type="OrthoDB" id="5580261at2759"/>
<organism evidence="3 4">
    <name type="scientific">Exophiala sideris</name>
    <dbReference type="NCBI Taxonomy" id="1016849"/>
    <lineage>
        <taxon>Eukaryota</taxon>
        <taxon>Fungi</taxon>
        <taxon>Dikarya</taxon>
        <taxon>Ascomycota</taxon>
        <taxon>Pezizomycotina</taxon>
        <taxon>Eurotiomycetes</taxon>
        <taxon>Chaetothyriomycetidae</taxon>
        <taxon>Chaetothyriales</taxon>
        <taxon>Herpotrichiellaceae</taxon>
        <taxon>Exophiala</taxon>
    </lineage>
</organism>
<accession>A0A0D1ZHN1</accession>
<feature type="compositionally biased region" description="Basic and acidic residues" evidence="1">
    <location>
        <begin position="30"/>
        <end position="43"/>
    </location>
</feature>